<name>A0ABP7ZKJ4_9MICO</name>
<reference evidence="3" key="2">
    <citation type="submission" date="2023-12" db="EMBL/GenBank/DDBJ databases">
        <authorList>
            <person name="Sun Q."/>
            <person name="Inoue M."/>
        </authorList>
    </citation>
    <scope>NUCLEOTIDE SEQUENCE</scope>
    <source>
        <strain evidence="3">JCM 17590</strain>
    </source>
</reference>
<evidence type="ECO:0000256" key="2">
    <source>
        <dbReference type="SAM" id="MobiDB-lite"/>
    </source>
</evidence>
<comment type="caution">
    <text evidence="3">The sequence shown here is derived from an EMBL/GenBank/DDBJ whole genome shotgun (WGS) entry which is preliminary data.</text>
</comment>
<keyword evidence="1" id="KW-0175">Coiled coil</keyword>
<evidence type="ECO:0000313" key="3">
    <source>
        <dbReference type="EMBL" id="GAA4161676.1"/>
    </source>
</evidence>
<dbReference type="RefSeq" id="WP_344791593.1">
    <property type="nucleotide sequence ID" value="NZ_BAABBV010000001.1"/>
</dbReference>
<proteinExistence type="predicted"/>
<dbReference type="Pfam" id="PF09849">
    <property type="entry name" value="DUF2076"/>
    <property type="match status" value="1"/>
</dbReference>
<reference evidence="3" key="1">
    <citation type="journal article" date="2014" name="Int. J. Syst. Evol. Microbiol.">
        <title>Complete genome of a new Firmicutes species belonging to the dominant human colonic microbiota ('Ruminococcus bicirculans') reveals two chromosomes and a selective capacity to utilize plant glucans.</title>
        <authorList>
            <consortium name="NISC Comparative Sequencing Program"/>
            <person name="Wegmann U."/>
            <person name="Louis P."/>
            <person name="Goesmann A."/>
            <person name="Henrissat B."/>
            <person name="Duncan S.H."/>
            <person name="Flint H.J."/>
        </authorList>
    </citation>
    <scope>NUCLEOTIDE SEQUENCE</scope>
    <source>
        <strain evidence="3">JCM 17590</strain>
    </source>
</reference>
<feature type="region of interest" description="Disordered" evidence="2">
    <location>
        <begin position="168"/>
        <end position="230"/>
    </location>
</feature>
<organism evidence="3 4">
    <name type="scientific">Gryllotalpicola daejeonensis</name>
    <dbReference type="NCBI Taxonomy" id="993087"/>
    <lineage>
        <taxon>Bacteria</taxon>
        <taxon>Bacillati</taxon>
        <taxon>Actinomycetota</taxon>
        <taxon>Actinomycetes</taxon>
        <taxon>Micrococcales</taxon>
        <taxon>Microbacteriaceae</taxon>
        <taxon>Gryllotalpicola</taxon>
    </lineage>
</organism>
<dbReference type="EMBL" id="BAABBV010000001">
    <property type="protein sequence ID" value="GAA4161676.1"/>
    <property type="molecule type" value="Genomic_DNA"/>
</dbReference>
<protein>
    <recommendedName>
        <fullName evidence="5">DUF2076 domain-containing protein</fullName>
    </recommendedName>
</protein>
<sequence>MDTNDRRLIDDLAQEIAKAQPVTKDAEAEQLIAQRIAAQPDAVYLLTQAVLLQQEGLRQAQAQVQNLQAQLQNLQAQQRRQQSGGGGLFSGLFGGGGFGQPQAPQYASPQYAPQQPYYAQRGSSSFLAQAASSAVGIAGGLFLFEGISNLFGGDGFGGGQEQAFEQGYDQGYDSGFDQGQDQGDQGAGADQGQGFNDQSGFDQAGFDQAGFDQSGWDNSGDFDGGGDWGV</sequence>
<keyword evidence="4" id="KW-1185">Reference proteome</keyword>
<gene>
    <name evidence="3" type="ORF">GCM10022286_19640</name>
</gene>
<accession>A0ABP7ZKJ4</accession>
<evidence type="ECO:0008006" key="5">
    <source>
        <dbReference type="Google" id="ProtNLM"/>
    </source>
</evidence>
<dbReference type="InterPro" id="IPR018648">
    <property type="entry name" value="DUF2076"/>
</dbReference>
<evidence type="ECO:0000256" key="1">
    <source>
        <dbReference type="SAM" id="Coils"/>
    </source>
</evidence>
<feature type="coiled-coil region" evidence="1">
    <location>
        <begin position="50"/>
        <end position="84"/>
    </location>
</feature>
<dbReference type="Proteomes" id="UP001415169">
    <property type="component" value="Unassembled WGS sequence"/>
</dbReference>
<evidence type="ECO:0000313" key="4">
    <source>
        <dbReference type="Proteomes" id="UP001415169"/>
    </source>
</evidence>
<feature type="compositionally biased region" description="Low complexity" evidence="2">
    <location>
        <begin position="168"/>
        <end position="184"/>
    </location>
</feature>